<dbReference type="PANTHER" id="PTHR43313:SF18">
    <property type="entry name" value="DIETARY RESTRICTION DOWN REGULATED"/>
    <property type="match status" value="1"/>
</dbReference>
<evidence type="ECO:0000313" key="2">
    <source>
        <dbReference type="Proteomes" id="UP000887566"/>
    </source>
</evidence>
<accession>A0A914UMU7</accession>
<organism evidence="2 3">
    <name type="scientific">Plectus sambesii</name>
    <dbReference type="NCBI Taxonomy" id="2011161"/>
    <lineage>
        <taxon>Eukaryota</taxon>
        <taxon>Metazoa</taxon>
        <taxon>Ecdysozoa</taxon>
        <taxon>Nematoda</taxon>
        <taxon>Chromadorea</taxon>
        <taxon>Plectida</taxon>
        <taxon>Plectina</taxon>
        <taxon>Plectoidea</taxon>
        <taxon>Plectidae</taxon>
        <taxon>Plectus</taxon>
    </lineage>
</organism>
<proteinExistence type="predicted"/>
<dbReference type="GO" id="GO:0008202">
    <property type="term" value="P:steroid metabolic process"/>
    <property type="evidence" value="ECO:0007669"/>
    <property type="project" value="TreeGrafter"/>
</dbReference>
<dbReference type="PRINTS" id="PR00081">
    <property type="entry name" value="GDHRDH"/>
</dbReference>
<dbReference type="WBParaSite" id="PSAMB.scaffold11231size3503.g33975.t1">
    <property type="protein sequence ID" value="PSAMB.scaffold11231size3503.g33975.t1"/>
    <property type="gene ID" value="PSAMB.scaffold11231size3503.g33975"/>
</dbReference>
<dbReference type="Pfam" id="PF00106">
    <property type="entry name" value="adh_short"/>
    <property type="match status" value="1"/>
</dbReference>
<reference evidence="3" key="1">
    <citation type="submission" date="2022-11" db="UniProtKB">
        <authorList>
            <consortium name="WormBaseParasite"/>
        </authorList>
    </citation>
    <scope>IDENTIFICATION</scope>
</reference>
<dbReference type="InterPro" id="IPR002347">
    <property type="entry name" value="SDR_fam"/>
</dbReference>
<dbReference type="Gene3D" id="3.40.50.720">
    <property type="entry name" value="NAD(P)-binding Rossmann-like Domain"/>
    <property type="match status" value="1"/>
</dbReference>
<evidence type="ECO:0000313" key="3">
    <source>
        <dbReference type="WBParaSite" id="PSAMB.scaffold11231size3503.g33975.t1"/>
    </source>
</evidence>
<dbReference type="InterPro" id="IPR036291">
    <property type="entry name" value="NAD(P)-bd_dom_sf"/>
</dbReference>
<protein>
    <submittedName>
        <fullName evidence="3">Uncharacterized protein</fullName>
    </submittedName>
</protein>
<dbReference type="InterPro" id="IPR020904">
    <property type="entry name" value="Sc_DH/Rdtase_CS"/>
</dbReference>
<dbReference type="Proteomes" id="UP000887566">
    <property type="component" value="Unplaced"/>
</dbReference>
<dbReference type="PROSITE" id="PS00061">
    <property type="entry name" value="ADH_SHORT"/>
    <property type="match status" value="1"/>
</dbReference>
<dbReference type="SUPFAM" id="SSF51735">
    <property type="entry name" value="NAD(P)-binding Rossmann-fold domains"/>
    <property type="match status" value="1"/>
</dbReference>
<dbReference type="PANTHER" id="PTHR43313">
    <property type="entry name" value="SHORT-CHAIN DEHYDROGENASE/REDUCTASE FAMILY 9C"/>
    <property type="match status" value="1"/>
</dbReference>
<sequence length="262" mass="29330">GEESLHEEAKKEHGAKLLHTFRLDVGSDQSVRDARDQIKEKVGSNGIWAVVANAGILGPTGPDDWLNVDDYQKTMNVNAFGVIRMCQAFKPLVKKQKGRVVMIASVSGRTPRPTVGPYCVSKHALEAYGDVIRHELKDFGVSVHILEPGFFATNITQTATKDLDAIWERLDPETKAEYGEEFFKAYTDSRFSRLKMSSSKLDPVVDAYYHAIAAQFPKIRYWVGLDAILFYIPLATLPTFLQDAAISILRRNRPLPAAVKRH</sequence>
<keyword evidence="1" id="KW-0560">Oxidoreductase</keyword>
<dbReference type="GO" id="GO:0016491">
    <property type="term" value="F:oxidoreductase activity"/>
    <property type="evidence" value="ECO:0007669"/>
    <property type="project" value="UniProtKB-KW"/>
</dbReference>
<name>A0A914UMU7_9BILA</name>
<evidence type="ECO:0000256" key="1">
    <source>
        <dbReference type="ARBA" id="ARBA00023002"/>
    </source>
</evidence>
<keyword evidence="2" id="KW-1185">Reference proteome</keyword>
<dbReference type="AlphaFoldDB" id="A0A914UMU7"/>